<proteinExistence type="predicted"/>
<organism evidence="1 2">
    <name type="scientific">Bartonella tribocorum</name>
    <dbReference type="NCBI Taxonomy" id="85701"/>
    <lineage>
        <taxon>Bacteria</taxon>
        <taxon>Pseudomonadati</taxon>
        <taxon>Pseudomonadota</taxon>
        <taxon>Alphaproteobacteria</taxon>
        <taxon>Hyphomicrobiales</taxon>
        <taxon>Bartonellaceae</taxon>
        <taxon>Bartonella</taxon>
    </lineage>
</organism>
<dbReference type="EMBL" id="NJPP01000025">
    <property type="protein sequence ID" value="PIT69156.1"/>
    <property type="molecule type" value="Genomic_DNA"/>
</dbReference>
<sequence>MMLFLHFETHAFLLFSWRGGALIEGGLLSEGELLLMQNRALQMEYIGAAYLRACFNIFSICIIAIS</sequence>
<accession>A0A2M6USM4</accession>
<gene>
    <name evidence="1" type="ORF">CEV08_06670</name>
</gene>
<protein>
    <submittedName>
        <fullName evidence="1">Uncharacterized protein</fullName>
    </submittedName>
</protein>
<dbReference type="Proteomes" id="UP000230791">
    <property type="component" value="Unassembled WGS sequence"/>
</dbReference>
<reference evidence="1 2" key="1">
    <citation type="submission" date="2017-06" db="EMBL/GenBank/DDBJ databases">
        <title>Draft genome of Bartonella tribocorum C635.</title>
        <authorList>
            <person name="Hadjadj L."/>
            <person name="Jiyipong T."/>
            <person name="Diene S.M."/>
            <person name="Morand S."/>
            <person name="Rolain J.-M."/>
        </authorList>
    </citation>
    <scope>NUCLEOTIDE SEQUENCE [LARGE SCALE GENOMIC DNA]</scope>
    <source>
        <strain evidence="1 2">C635</strain>
    </source>
</reference>
<comment type="caution">
    <text evidence="1">The sequence shown here is derived from an EMBL/GenBank/DDBJ whole genome shotgun (WGS) entry which is preliminary data.</text>
</comment>
<evidence type="ECO:0000313" key="1">
    <source>
        <dbReference type="EMBL" id="PIT69156.1"/>
    </source>
</evidence>
<name>A0A2M6USM4_9HYPH</name>
<evidence type="ECO:0000313" key="2">
    <source>
        <dbReference type="Proteomes" id="UP000230791"/>
    </source>
</evidence>
<dbReference type="AlphaFoldDB" id="A0A2M6USM4"/>